<dbReference type="SUPFAM" id="SSF49998">
    <property type="entry name" value="Amine oxidase catalytic domain"/>
    <property type="match status" value="1"/>
</dbReference>
<organism evidence="3 4">
    <name type="scientific">Actinomadura adrarensis</name>
    <dbReference type="NCBI Taxonomy" id="1819600"/>
    <lineage>
        <taxon>Bacteria</taxon>
        <taxon>Bacillati</taxon>
        <taxon>Actinomycetota</taxon>
        <taxon>Actinomycetes</taxon>
        <taxon>Streptosporangiales</taxon>
        <taxon>Thermomonosporaceae</taxon>
        <taxon>Actinomadura</taxon>
    </lineage>
</organism>
<comment type="cofactor">
    <cofactor evidence="1">
        <name>Cu cation</name>
        <dbReference type="ChEBI" id="CHEBI:23378"/>
    </cofactor>
    <text evidence="1">Contains 1 topaquinone per subunit.</text>
</comment>
<protein>
    <recommendedName>
        <fullName evidence="1">Amine oxidase</fullName>
        <ecNumber evidence="1">1.4.3.-</ecNumber>
    </recommendedName>
</protein>
<keyword evidence="1" id="KW-0186">Copper</keyword>
<comment type="PTM">
    <text evidence="1">Topaquinone (TPQ) is generated by copper-dependent autoxidation of a specific tyrosyl residue.</text>
</comment>
<keyword evidence="4" id="KW-1185">Reference proteome</keyword>
<comment type="similarity">
    <text evidence="1">Belongs to the copper/topaquinone oxidase family.</text>
</comment>
<name>A0ABW3CKD2_9ACTN</name>
<proteinExistence type="inferred from homology"/>
<dbReference type="InterPro" id="IPR000269">
    <property type="entry name" value="Cu_amine_oxidase"/>
</dbReference>
<keyword evidence="1" id="KW-0560">Oxidoreductase</keyword>
<evidence type="ECO:0000256" key="1">
    <source>
        <dbReference type="RuleBase" id="RU000672"/>
    </source>
</evidence>
<dbReference type="EMBL" id="JBHTIR010002876">
    <property type="protein sequence ID" value="MFD0854355.1"/>
    <property type="molecule type" value="Genomic_DNA"/>
</dbReference>
<evidence type="ECO:0000313" key="3">
    <source>
        <dbReference type="EMBL" id="MFD0854355.1"/>
    </source>
</evidence>
<dbReference type="EC" id="1.4.3.-" evidence="1"/>
<sequence>ASATAPGRDRDRDRYCGSNAMVEERLPNGTSWQLCWHVDEKTGLVLEKVAFKGPRDKKLLPVLDSITMAQLNVPYDSGYNEWDDITSYGFGGDFMEPMAKSDCEGKTRTAWTGVGDGPKTVLCVSKQDAGLAYRLQGDSPKKPVNKMGHDLVLKTISKVGWYEYLTEYRLADDGQISVKLGATGDLAPRDYTTPDEGWPIGPGQTDYAVNHYHSAFWKVDFGIGATQKVEQYDTSPTGERGRRAAIYKTAKTDVTEEANLNTALRRWWRVVSPSSVNSDGHPRSY</sequence>
<dbReference type="Gene3D" id="2.70.98.20">
    <property type="entry name" value="Copper amine oxidase, catalytic domain"/>
    <property type="match status" value="1"/>
</dbReference>
<dbReference type="InterPro" id="IPR036460">
    <property type="entry name" value="Cu_amine_oxidase_C_sf"/>
</dbReference>
<reference evidence="4" key="1">
    <citation type="journal article" date="2019" name="Int. J. Syst. Evol. Microbiol.">
        <title>The Global Catalogue of Microorganisms (GCM) 10K type strain sequencing project: providing services to taxonomists for standard genome sequencing and annotation.</title>
        <authorList>
            <consortium name="The Broad Institute Genomics Platform"/>
            <consortium name="The Broad Institute Genome Sequencing Center for Infectious Disease"/>
            <person name="Wu L."/>
            <person name="Ma J."/>
        </authorList>
    </citation>
    <scope>NUCLEOTIDE SEQUENCE [LARGE SCALE GENOMIC DNA]</scope>
    <source>
        <strain evidence="4">JCM 31696</strain>
    </source>
</reference>
<dbReference type="Proteomes" id="UP001597083">
    <property type="component" value="Unassembled WGS sequence"/>
</dbReference>
<dbReference type="InterPro" id="IPR015798">
    <property type="entry name" value="Cu_amine_oxidase_C"/>
</dbReference>
<keyword evidence="1" id="KW-0801">TPQ</keyword>
<dbReference type="PANTHER" id="PTHR10638">
    <property type="entry name" value="COPPER AMINE OXIDASE"/>
    <property type="match status" value="1"/>
</dbReference>
<dbReference type="Pfam" id="PF01179">
    <property type="entry name" value="Cu_amine_oxid"/>
    <property type="match status" value="1"/>
</dbReference>
<evidence type="ECO:0000313" key="4">
    <source>
        <dbReference type="Proteomes" id="UP001597083"/>
    </source>
</evidence>
<keyword evidence="1" id="KW-0479">Metal-binding</keyword>
<comment type="caution">
    <text evidence="3">The sequence shown here is derived from an EMBL/GenBank/DDBJ whole genome shotgun (WGS) entry which is preliminary data.</text>
</comment>
<feature type="non-terminal residue" evidence="3">
    <location>
        <position position="285"/>
    </location>
</feature>
<gene>
    <name evidence="3" type="ORF">ACFQ07_19105</name>
</gene>
<evidence type="ECO:0000259" key="2">
    <source>
        <dbReference type="Pfam" id="PF01179"/>
    </source>
</evidence>
<feature type="domain" description="Copper amine oxidase catalytic" evidence="2">
    <location>
        <begin position="31"/>
        <end position="285"/>
    </location>
</feature>
<feature type="non-terminal residue" evidence="3">
    <location>
        <position position="1"/>
    </location>
</feature>
<accession>A0ABW3CKD2</accession>